<feature type="domain" description="Rhodanese" evidence="2">
    <location>
        <begin position="25"/>
        <end position="139"/>
    </location>
</feature>
<evidence type="ECO:0000313" key="4">
    <source>
        <dbReference type="Proteomes" id="UP001174909"/>
    </source>
</evidence>
<evidence type="ECO:0000256" key="1">
    <source>
        <dbReference type="ARBA" id="ARBA00022737"/>
    </source>
</evidence>
<dbReference type="EMBL" id="CASHTH010002374">
    <property type="protein sequence ID" value="CAI8029023.1"/>
    <property type="molecule type" value="Genomic_DNA"/>
</dbReference>
<dbReference type="InterPro" id="IPR051126">
    <property type="entry name" value="Thiosulfate_sulfurtransferase"/>
</dbReference>
<proteinExistence type="predicted"/>
<comment type="caution">
    <text evidence="3">The sequence shown here is derived from an EMBL/GenBank/DDBJ whole genome shotgun (WGS) entry which is preliminary data.</text>
</comment>
<dbReference type="Gene3D" id="3.40.250.10">
    <property type="entry name" value="Rhodanese-like domain"/>
    <property type="match status" value="2"/>
</dbReference>
<dbReference type="SMART" id="SM00450">
    <property type="entry name" value="RHOD"/>
    <property type="match status" value="1"/>
</dbReference>
<feature type="domain" description="Rhodanese" evidence="2">
    <location>
        <begin position="175"/>
        <end position="244"/>
    </location>
</feature>
<reference evidence="3" key="1">
    <citation type="submission" date="2023-03" db="EMBL/GenBank/DDBJ databases">
        <authorList>
            <person name="Steffen K."/>
            <person name="Cardenas P."/>
        </authorList>
    </citation>
    <scope>NUCLEOTIDE SEQUENCE</scope>
</reference>
<dbReference type="InterPro" id="IPR001763">
    <property type="entry name" value="Rhodanese-like_dom"/>
</dbReference>
<evidence type="ECO:0000259" key="2">
    <source>
        <dbReference type="PROSITE" id="PS50206"/>
    </source>
</evidence>
<protein>
    <submittedName>
        <fullName evidence="3">Sulfur carrier protein TtuD</fullName>
    </submittedName>
</protein>
<keyword evidence="1" id="KW-0677">Repeat</keyword>
<dbReference type="CDD" id="cd01448">
    <property type="entry name" value="TST_Repeat_1"/>
    <property type="match status" value="1"/>
</dbReference>
<name>A0AA35SFH1_GEOBA</name>
<evidence type="ECO:0000313" key="3">
    <source>
        <dbReference type="EMBL" id="CAI8029023.1"/>
    </source>
</evidence>
<dbReference type="AlphaFoldDB" id="A0AA35SFH1"/>
<accession>A0AA35SFH1</accession>
<organism evidence="3 4">
    <name type="scientific">Geodia barretti</name>
    <name type="common">Barrett's horny sponge</name>
    <dbReference type="NCBI Taxonomy" id="519541"/>
    <lineage>
        <taxon>Eukaryota</taxon>
        <taxon>Metazoa</taxon>
        <taxon>Porifera</taxon>
        <taxon>Demospongiae</taxon>
        <taxon>Heteroscleromorpha</taxon>
        <taxon>Tetractinellida</taxon>
        <taxon>Astrophorina</taxon>
        <taxon>Geodiidae</taxon>
        <taxon>Geodia</taxon>
    </lineage>
</organism>
<dbReference type="Proteomes" id="UP001174909">
    <property type="component" value="Unassembled WGS sequence"/>
</dbReference>
<dbReference type="SUPFAM" id="SSF52821">
    <property type="entry name" value="Rhodanese/Cell cycle control phosphatase"/>
    <property type="match status" value="2"/>
</dbReference>
<dbReference type="PANTHER" id="PTHR43855">
    <property type="entry name" value="THIOSULFATE SULFURTRANSFERASE"/>
    <property type="match status" value="1"/>
</dbReference>
<dbReference type="InterPro" id="IPR036873">
    <property type="entry name" value="Rhodanese-like_dom_sf"/>
</dbReference>
<dbReference type="PROSITE" id="PS50206">
    <property type="entry name" value="RHODANESE_3"/>
    <property type="match status" value="2"/>
</dbReference>
<keyword evidence="4" id="KW-1185">Reference proteome</keyword>
<sequence>MTTPADGYAHPEYLTDAAWVAAHLDDPDVVVLDCANTADAWQRGHIPGAPHVADNWAKNPNTPIEPGARGQHVMSPEQFKAMAEGYGIGDDTTVVTYDHAQGLTAARIWWVFRYYGHSNVKVLNGGWRAWVNAGQAVDFGRPKAPASVTFTPRADESFIITGDELKEACALDGGARDNVVVWDVRSDAEWDGTAANYSNKRIGHVPGAVHLEWFHLMDRNTHEFKPAAEIRSILTDHGITPDKTAYSY</sequence>
<dbReference type="Pfam" id="PF00581">
    <property type="entry name" value="Rhodanese"/>
    <property type="match status" value="1"/>
</dbReference>
<gene>
    <name evidence="3" type="ORF">GBAR_LOCUS16511</name>
</gene>
<dbReference type="PANTHER" id="PTHR43855:SF1">
    <property type="entry name" value="THIOSULFATE SULFURTRANSFERASE"/>
    <property type="match status" value="1"/>
</dbReference>